<protein>
    <submittedName>
        <fullName evidence="2">Uncharacterized protein</fullName>
    </submittedName>
</protein>
<evidence type="ECO:0000313" key="3">
    <source>
        <dbReference type="Proteomes" id="UP000699975"/>
    </source>
</evidence>
<organism evidence="2 3">
    <name type="scientific">Erythrobacter ani</name>
    <dbReference type="NCBI Taxonomy" id="2827235"/>
    <lineage>
        <taxon>Bacteria</taxon>
        <taxon>Pseudomonadati</taxon>
        <taxon>Pseudomonadota</taxon>
        <taxon>Alphaproteobacteria</taxon>
        <taxon>Sphingomonadales</taxon>
        <taxon>Erythrobacteraceae</taxon>
        <taxon>Erythrobacter/Porphyrobacter group</taxon>
        <taxon>Erythrobacter</taxon>
    </lineage>
</organism>
<feature type="transmembrane region" description="Helical" evidence="1">
    <location>
        <begin position="115"/>
        <end position="136"/>
    </location>
</feature>
<reference evidence="2 3" key="1">
    <citation type="submission" date="2021-04" db="EMBL/GenBank/DDBJ databases">
        <authorList>
            <person name="Pira H."/>
            <person name="Risdian C."/>
            <person name="Wink J."/>
        </authorList>
    </citation>
    <scope>NUCLEOTIDE SEQUENCE [LARGE SCALE GENOMIC DNA]</scope>
    <source>
        <strain evidence="2 3">WH131</strain>
    </source>
</reference>
<sequence>MSARKKTAVIIIHGVGEQRPMDTLWGFIDAAWSNDPEMVDPYQREVYSKPGGTENNHELRRVTTRGDRHTGRSFDFYEYYWAHMMLGNSAGDISRWLISLFWRPKSTLPPEYRHYWIAGWAAVAAAIAAYIAWLVLAPDLGWVTPIAGLVFPALAALLLSKIVNVAGDAARYLRAEPRNVEARQRIRAEGIALVERLQATGRYDRIVMVGHSLGSLVAYDILTHMWSGLDSARLKQQHSGSDTLMQTLDSVESAGAALYSPNKRDDTLAAITPAEGLCEKRRSYRDRQREYRRELAAQEDPLWLVSDLVTLGSPLGRANVLLADSEESFARRKERREFPSTPPAFEYWAKDVKQFTYPRAAPHRVPHHAAPFAPTVWTNIYFPTRYLFAGDPIAGPCAPHFGPGILDVELPNQGMRFQHLDYWHEADSPAAQAAIAALRKALNLRDLDEGAEASVQECEPSGFA</sequence>
<dbReference type="Proteomes" id="UP000699975">
    <property type="component" value="Unassembled WGS sequence"/>
</dbReference>
<name>A0ABS6SKR3_9SPHN</name>
<keyword evidence="3" id="KW-1185">Reference proteome</keyword>
<keyword evidence="1" id="KW-0472">Membrane</keyword>
<dbReference type="EMBL" id="JAGSPB010000001">
    <property type="protein sequence ID" value="MBV7265043.1"/>
    <property type="molecule type" value="Genomic_DNA"/>
</dbReference>
<proteinExistence type="predicted"/>
<keyword evidence="1" id="KW-0812">Transmembrane</keyword>
<dbReference type="RefSeq" id="WP_218315554.1">
    <property type="nucleotide sequence ID" value="NZ_JAGSPB010000001.1"/>
</dbReference>
<feature type="transmembrane region" description="Helical" evidence="1">
    <location>
        <begin position="142"/>
        <end position="164"/>
    </location>
</feature>
<comment type="caution">
    <text evidence="2">The sequence shown here is derived from an EMBL/GenBank/DDBJ whole genome shotgun (WGS) entry which is preliminary data.</text>
</comment>
<evidence type="ECO:0000256" key="1">
    <source>
        <dbReference type="SAM" id="Phobius"/>
    </source>
</evidence>
<gene>
    <name evidence="2" type="ORF">KCG45_02495</name>
</gene>
<accession>A0ABS6SKR3</accession>
<evidence type="ECO:0000313" key="2">
    <source>
        <dbReference type="EMBL" id="MBV7265043.1"/>
    </source>
</evidence>
<keyword evidence="1" id="KW-1133">Transmembrane helix</keyword>